<organism evidence="1 2">
    <name type="scientific">Physocladia obscura</name>
    <dbReference type="NCBI Taxonomy" id="109957"/>
    <lineage>
        <taxon>Eukaryota</taxon>
        <taxon>Fungi</taxon>
        <taxon>Fungi incertae sedis</taxon>
        <taxon>Chytridiomycota</taxon>
        <taxon>Chytridiomycota incertae sedis</taxon>
        <taxon>Chytridiomycetes</taxon>
        <taxon>Chytridiales</taxon>
        <taxon>Chytriomycetaceae</taxon>
        <taxon>Physocladia</taxon>
    </lineage>
</organism>
<dbReference type="Proteomes" id="UP001211907">
    <property type="component" value="Unassembled WGS sequence"/>
</dbReference>
<dbReference type="SUPFAM" id="SSF55394">
    <property type="entry name" value="Bactericidal permeability-increasing protein, BPI"/>
    <property type="match status" value="1"/>
</dbReference>
<protein>
    <submittedName>
        <fullName evidence="1">Uncharacterized protein</fullName>
    </submittedName>
</protein>
<name>A0AAD5SRX9_9FUNG</name>
<dbReference type="Gene3D" id="3.15.10.10">
    <property type="entry name" value="Bactericidal permeability-increasing protein, domain 1"/>
    <property type="match status" value="1"/>
</dbReference>
<comment type="caution">
    <text evidence="1">The sequence shown here is derived from an EMBL/GenBank/DDBJ whole genome shotgun (WGS) entry which is preliminary data.</text>
</comment>
<reference evidence="1" key="1">
    <citation type="submission" date="2020-05" db="EMBL/GenBank/DDBJ databases">
        <title>Phylogenomic resolution of chytrid fungi.</title>
        <authorList>
            <person name="Stajich J.E."/>
            <person name="Amses K."/>
            <person name="Simmons R."/>
            <person name="Seto K."/>
            <person name="Myers J."/>
            <person name="Bonds A."/>
            <person name="Quandt C.A."/>
            <person name="Barry K."/>
            <person name="Liu P."/>
            <person name="Grigoriev I."/>
            <person name="Longcore J.E."/>
            <person name="James T.Y."/>
        </authorList>
    </citation>
    <scope>NUCLEOTIDE SEQUENCE</scope>
    <source>
        <strain evidence="1">JEL0513</strain>
    </source>
</reference>
<evidence type="ECO:0000313" key="2">
    <source>
        <dbReference type="Proteomes" id="UP001211907"/>
    </source>
</evidence>
<gene>
    <name evidence="1" type="ORF">HK100_006303</name>
</gene>
<accession>A0AAD5SRX9</accession>
<dbReference type="AlphaFoldDB" id="A0AAD5SRX9"/>
<dbReference type="GO" id="GO:0008289">
    <property type="term" value="F:lipid binding"/>
    <property type="evidence" value="ECO:0007669"/>
    <property type="project" value="InterPro"/>
</dbReference>
<proteinExistence type="predicted"/>
<sequence length="265" mass="28697">MSEPKQAQPTLKAQAGVTSIKVALSQDMFNEISTLIVPIAESFAADTKIPDQHIKKHIPLLGEVSAADATNIAITKFDIKDVIMAIRDGFIEIAIRDVEFQVDMDMKAIGGNLGKVFVAADVDVEGKLRFGLKGRHCTTDVFDIKATLRNFDAKVGTGFAGEILEHVMDLLEKVLKSTIEKLLAAQISSALKTGLDSVLVRNWDIVGSVSSVNYKLQVDFVAAPVITEAGGVEYSIGVDSFFNRGGNPFLVDTIARDLETTKIEE</sequence>
<evidence type="ECO:0000313" key="1">
    <source>
        <dbReference type="EMBL" id="KAJ3094030.1"/>
    </source>
</evidence>
<dbReference type="EMBL" id="JADGJH010002927">
    <property type="protein sequence ID" value="KAJ3094030.1"/>
    <property type="molecule type" value="Genomic_DNA"/>
</dbReference>
<dbReference type="InterPro" id="IPR017943">
    <property type="entry name" value="Bactericidal_perm-incr_a/b_dom"/>
</dbReference>
<keyword evidence="2" id="KW-1185">Reference proteome</keyword>